<sequence>MYFSALILIFLDDYLICLIWFLIKYVYSSFKSHSSLIKICIKTCYFLCLIMKETWLFMHLLCSYNSSLCLDFHCSTQTCLAFFSFVGPLSKPMATEAEDFPKSNATISTDNSIQKGVELTEITEELPSRQQQQQHGRRKNLILEIPTRNMDETREGLFRISTPPTTQNFASFSRSNEVQGSSSTKNKSTFNTTLIPKFSFRFHNMSSDIEKASVLELEGSPPEVAPKKPMISRTLSLTKFISSTPGGNKMASLPVTPISRSNTESAHGGSTAYPATSVKKGQQFPIHRSHSVPVLTKYGNTSLGGMFRVVPTTPRFAGSIATTYIKSPPEDTVENEDGEDITEEEAVCRICLIELEGGDTLKLECSCKGELALAHQECAVKWFSVKGNRTCDVCKHEVQNLPVTLLRVLSSQGVSFFGSRQRYRQRVWQNVPVLVFINMLAYFCFLEQLLVSGMGSTAAAISIPFSCILGLLATMTSITMVRRKYVWLYATAQFVMVVLAGRLFYTLLPKQAVVICILLSTFTGFGAVMCGATILSEFMKWRRRRIVQLNQQHGSQEVVTSHQTSSTETTDQPQNDSQQHQECNMEESTPCVG</sequence>
<reference evidence="8" key="1">
    <citation type="journal article" date="2020" name="Nat. Commun.">
        <title>Genome sequence of the cluster root forming white lupin.</title>
        <authorList>
            <person name="Hufnagel B."/>
            <person name="Marques A."/>
            <person name="Soriano A."/>
            <person name="Marques L."/>
            <person name="Divol F."/>
            <person name="Doumas P."/>
            <person name="Sallet E."/>
            <person name="Mancinotti D."/>
            <person name="Carrere S."/>
            <person name="Marande W."/>
            <person name="Arribat S."/>
            <person name="Keller J."/>
            <person name="Huneau C."/>
            <person name="Blein T."/>
            <person name="Aime D."/>
            <person name="Laguerre M."/>
            <person name="Taylor J."/>
            <person name="Schubert V."/>
            <person name="Nelson M."/>
            <person name="Geu-Flores F."/>
            <person name="Crespi M."/>
            <person name="Gallardo-Guerrero K."/>
            <person name="Delaux P.-M."/>
            <person name="Salse J."/>
            <person name="Berges H."/>
            <person name="Guyot R."/>
            <person name="Gouzy J."/>
            <person name="Peret B."/>
        </authorList>
    </citation>
    <scope>NUCLEOTIDE SEQUENCE [LARGE SCALE GENOMIC DNA]</scope>
    <source>
        <strain evidence="8">cv. Amiga</strain>
    </source>
</reference>
<proteinExistence type="predicted"/>
<dbReference type="EMBL" id="WOCE01000001">
    <property type="protein sequence ID" value="KAE9621825.1"/>
    <property type="molecule type" value="Genomic_DNA"/>
</dbReference>
<dbReference type="CDD" id="cd16495">
    <property type="entry name" value="RING_CH-C4HC3_MARCH"/>
    <property type="match status" value="1"/>
</dbReference>
<protein>
    <submittedName>
        <fullName evidence="7">Putative E3 ubiquitin-protein ligase MARCH</fullName>
    </submittedName>
</protein>
<keyword evidence="5" id="KW-0812">Transmembrane</keyword>
<dbReference type="SUPFAM" id="SSF57850">
    <property type="entry name" value="RING/U-box"/>
    <property type="match status" value="1"/>
</dbReference>
<feature type="region of interest" description="Disordered" evidence="4">
    <location>
        <begin position="552"/>
        <end position="593"/>
    </location>
</feature>
<dbReference type="PANTHER" id="PTHR46158:SF10">
    <property type="entry name" value="RING-CH-TYPE DOMAIN-CONTAINING PROTEIN"/>
    <property type="match status" value="1"/>
</dbReference>
<keyword evidence="3" id="KW-0862">Zinc</keyword>
<feature type="domain" description="RING-CH-type" evidence="6">
    <location>
        <begin position="340"/>
        <end position="401"/>
    </location>
</feature>
<evidence type="ECO:0000313" key="7">
    <source>
        <dbReference type="EMBL" id="KAE9621825.1"/>
    </source>
</evidence>
<dbReference type="Gene3D" id="3.30.40.10">
    <property type="entry name" value="Zinc/RING finger domain, C3HC4 (zinc finger)"/>
    <property type="match status" value="1"/>
</dbReference>
<organism evidence="7 8">
    <name type="scientific">Lupinus albus</name>
    <name type="common">White lupine</name>
    <name type="synonym">Lupinus termis</name>
    <dbReference type="NCBI Taxonomy" id="3870"/>
    <lineage>
        <taxon>Eukaryota</taxon>
        <taxon>Viridiplantae</taxon>
        <taxon>Streptophyta</taxon>
        <taxon>Embryophyta</taxon>
        <taxon>Tracheophyta</taxon>
        <taxon>Spermatophyta</taxon>
        <taxon>Magnoliopsida</taxon>
        <taxon>eudicotyledons</taxon>
        <taxon>Gunneridae</taxon>
        <taxon>Pentapetalae</taxon>
        <taxon>rosids</taxon>
        <taxon>fabids</taxon>
        <taxon>Fabales</taxon>
        <taxon>Fabaceae</taxon>
        <taxon>Papilionoideae</taxon>
        <taxon>50 kb inversion clade</taxon>
        <taxon>genistoids sensu lato</taxon>
        <taxon>core genistoids</taxon>
        <taxon>Genisteae</taxon>
        <taxon>Lupinus</taxon>
    </lineage>
</organism>
<feature type="compositionally biased region" description="Polar residues" evidence="4">
    <location>
        <begin position="162"/>
        <end position="180"/>
    </location>
</feature>
<evidence type="ECO:0000259" key="6">
    <source>
        <dbReference type="PROSITE" id="PS51292"/>
    </source>
</evidence>
<dbReference type="SMART" id="SM00744">
    <property type="entry name" value="RINGv"/>
    <property type="match status" value="1"/>
</dbReference>
<feature type="transmembrane region" description="Helical" evidence="5">
    <location>
        <begin position="6"/>
        <end position="27"/>
    </location>
</feature>
<evidence type="ECO:0000313" key="8">
    <source>
        <dbReference type="Proteomes" id="UP000447434"/>
    </source>
</evidence>
<dbReference type="Proteomes" id="UP000447434">
    <property type="component" value="Chromosome 1"/>
</dbReference>
<accession>A0A6A4R4N6</accession>
<evidence type="ECO:0000256" key="2">
    <source>
        <dbReference type="ARBA" id="ARBA00022771"/>
    </source>
</evidence>
<feature type="region of interest" description="Disordered" evidence="4">
    <location>
        <begin position="160"/>
        <end position="187"/>
    </location>
</feature>
<feature type="transmembrane region" description="Helical" evidence="5">
    <location>
        <begin position="486"/>
        <end position="505"/>
    </location>
</feature>
<name>A0A6A4R4N6_LUPAL</name>
<dbReference type="InterPro" id="IPR013083">
    <property type="entry name" value="Znf_RING/FYVE/PHD"/>
</dbReference>
<feature type="transmembrane region" description="Helical" evidence="5">
    <location>
        <begin position="431"/>
        <end position="451"/>
    </location>
</feature>
<evidence type="ECO:0000256" key="5">
    <source>
        <dbReference type="SAM" id="Phobius"/>
    </source>
</evidence>
<feature type="transmembrane region" description="Helical" evidence="5">
    <location>
        <begin position="511"/>
        <end position="535"/>
    </location>
</feature>
<keyword evidence="5" id="KW-1133">Transmembrane helix</keyword>
<dbReference type="Pfam" id="PF12906">
    <property type="entry name" value="RINGv"/>
    <property type="match status" value="1"/>
</dbReference>
<keyword evidence="5" id="KW-0472">Membrane</keyword>
<dbReference type="PROSITE" id="PS51292">
    <property type="entry name" value="ZF_RING_CH"/>
    <property type="match status" value="1"/>
</dbReference>
<keyword evidence="2" id="KW-0863">Zinc-finger</keyword>
<dbReference type="GO" id="GO:0008270">
    <property type="term" value="F:zinc ion binding"/>
    <property type="evidence" value="ECO:0007669"/>
    <property type="project" value="UniProtKB-KW"/>
</dbReference>
<evidence type="ECO:0000256" key="3">
    <source>
        <dbReference type="ARBA" id="ARBA00022833"/>
    </source>
</evidence>
<comment type="caution">
    <text evidence="7">The sequence shown here is derived from an EMBL/GenBank/DDBJ whole genome shotgun (WGS) entry which is preliminary data.</text>
</comment>
<feature type="transmembrane region" description="Helical" evidence="5">
    <location>
        <begin position="457"/>
        <end position="474"/>
    </location>
</feature>
<dbReference type="PANTHER" id="PTHR46158">
    <property type="entry name" value="OS02G0165000 PROTEIN"/>
    <property type="match status" value="1"/>
</dbReference>
<evidence type="ECO:0000256" key="4">
    <source>
        <dbReference type="SAM" id="MobiDB-lite"/>
    </source>
</evidence>
<dbReference type="InterPro" id="IPR011016">
    <property type="entry name" value="Znf_RING-CH"/>
</dbReference>
<feature type="compositionally biased region" description="Polar residues" evidence="4">
    <location>
        <begin position="552"/>
        <end position="582"/>
    </location>
</feature>
<keyword evidence="8" id="KW-1185">Reference proteome</keyword>
<evidence type="ECO:0000256" key="1">
    <source>
        <dbReference type="ARBA" id="ARBA00022723"/>
    </source>
</evidence>
<dbReference type="AlphaFoldDB" id="A0A6A4R4N6"/>
<keyword evidence="1" id="KW-0479">Metal-binding</keyword>
<gene>
    <name evidence="7" type="ORF">Lalb_Chr01g0018891</name>
</gene>
<dbReference type="OrthoDB" id="435038at2759"/>